<evidence type="ECO:0000256" key="3">
    <source>
        <dbReference type="ARBA" id="ARBA00022737"/>
    </source>
</evidence>
<evidence type="ECO:0000313" key="8">
    <source>
        <dbReference type="EMBL" id="KAG2224989.1"/>
    </source>
</evidence>
<dbReference type="SMART" id="SM00320">
    <property type="entry name" value="WD40"/>
    <property type="match status" value="6"/>
</dbReference>
<evidence type="ECO:0000256" key="4">
    <source>
        <dbReference type="ARBA" id="ARBA00022853"/>
    </source>
</evidence>
<evidence type="ECO:0000259" key="7">
    <source>
        <dbReference type="Pfam" id="PF12265"/>
    </source>
</evidence>
<sequence>MTEPMNDVDETTKITQEHQTWKESVPQLYEMMIEHTIAWPTLTCQWLPVIEKSDEYLRQELLIGTHTNDEEPNQVQILQVDLPLGEAGKARKPKWQTLKKMGHEGEVNRARYQPSDPNKIATKTRHGDVLIFDRRKNHHETECDPLLRLKGHTTEGYGLEWSIHKSTSNHLLSAGFDKIICHWDIGQEGQVDPIAKYEAHTDCVEDISWNAKDPFIFASVADDKKLMIWDTRQPTKPMQNIQAHKAEINSVAFNWRQDWMIATGSADKTIGLFDIRKLDTKLHSFELHEGEVTQVVWNPKEPAVLASAGLDRRINIWDLRHIGEEQTAEDMEDGPPELLFMHSGHTNRISDFSWDPMEQWVIASAGEDNIIQLWEMTKDIYANNDISQEPSATELE</sequence>
<dbReference type="AlphaFoldDB" id="A0A8H7S911"/>
<feature type="domain" description="Histone-binding protein RBBP4-like N-terminal" evidence="7">
    <location>
        <begin position="16"/>
        <end position="83"/>
    </location>
</feature>
<dbReference type="Proteomes" id="UP000646827">
    <property type="component" value="Unassembled WGS sequence"/>
</dbReference>
<dbReference type="OrthoDB" id="427795at2759"/>
<reference evidence="8 9" key="1">
    <citation type="submission" date="2020-12" db="EMBL/GenBank/DDBJ databases">
        <title>Metabolic potential, ecology and presence of endohyphal bacteria is reflected in genomic diversity of Mucoromycotina.</title>
        <authorList>
            <person name="Muszewska A."/>
            <person name="Okrasinska A."/>
            <person name="Steczkiewicz K."/>
            <person name="Drgas O."/>
            <person name="Orlowska M."/>
            <person name="Perlinska-Lenart U."/>
            <person name="Aleksandrzak-Piekarczyk T."/>
            <person name="Szatraj K."/>
            <person name="Zielenkiewicz U."/>
            <person name="Pilsyk S."/>
            <person name="Malc E."/>
            <person name="Mieczkowski P."/>
            <person name="Kruszewska J.S."/>
            <person name="Biernat P."/>
            <person name="Pawlowska J."/>
        </authorList>
    </citation>
    <scope>NUCLEOTIDE SEQUENCE [LARGE SCALE GENOMIC DNA]</scope>
    <source>
        <strain evidence="8 9">CBS 142.35</strain>
    </source>
</reference>
<keyword evidence="5" id="KW-0539">Nucleus</keyword>
<keyword evidence="3" id="KW-0677">Repeat</keyword>
<dbReference type="PRINTS" id="PR00320">
    <property type="entry name" value="GPROTEINBRPT"/>
</dbReference>
<dbReference type="InterPro" id="IPR019775">
    <property type="entry name" value="WD40_repeat_CS"/>
</dbReference>
<keyword evidence="9" id="KW-1185">Reference proteome</keyword>
<feature type="repeat" description="WD" evidence="6">
    <location>
        <begin position="342"/>
        <end position="376"/>
    </location>
</feature>
<evidence type="ECO:0000313" key="9">
    <source>
        <dbReference type="Proteomes" id="UP000646827"/>
    </source>
</evidence>
<proteinExistence type="predicted"/>
<dbReference type="SUPFAM" id="SSF50978">
    <property type="entry name" value="WD40 repeat-like"/>
    <property type="match status" value="1"/>
</dbReference>
<evidence type="ECO:0000256" key="1">
    <source>
        <dbReference type="ARBA" id="ARBA00004123"/>
    </source>
</evidence>
<feature type="repeat" description="WD" evidence="6">
    <location>
        <begin position="241"/>
        <end position="276"/>
    </location>
</feature>
<accession>A0A8H7S911</accession>
<dbReference type="PANTHER" id="PTHR22850">
    <property type="entry name" value="WD40 REPEAT FAMILY"/>
    <property type="match status" value="1"/>
</dbReference>
<evidence type="ECO:0000256" key="5">
    <source>
        <dbReference type="ARBA" id="ARBA00023242"/>
    </source>
</evidence>
<dbReference type="InterPro" id="IPR001680">
    <property type="entry name" value="WD40_rpt"/>
</dbReference>
<comment type="caution">
    <text evidence="8">The sequence shown here is derived from an EMBL/GenBank/DDBJ whole genome shotgun (WGS) entry which is preliminary data.</text>
</comment>
<dbReference type="InterPro" id="IPR022052">
    <property type="entry name" value="Histone-bd_RBBP4-like_N"/>
</dbReference>
<feature type="repeat" description="WD" evidence="6">
    <location>
        <begin position="285"/>
        <end position="320"/>
    </location>
</feature>
<dbReference type="InterPro" id="IPR050459">
    <property type="entry name" value="WD_repeat_RBAP46/RBAP48/MSI1"/>
</dbReference>
<dbReference type="Gene3D" id="2.130.10.10">
    <property type="entry name" value="YVTN repeat-like/Quinoprotein amine dehydrogenase"/>
    <property type="match status" value="1"/>
</dbReference>
<dbReference type="GO" id="GO:0005634">
    <property type="term" value="C:nucleus"/>
    <property type="evidence" value="ECO:0007669"/>
    <property type="project" value="UniProtKB-SubCell"/>
</dbReference>
<organism evidence="8 9">
    <name type="scientific">Circinella minor</name>
    <dbReference type="NCBI Taxonomy" id="1195481"/>
    <lineage>
        <taxon>Eukaryota</taxon>
        <taxon>Fungi</taxon>
        <taxon>Fungi incertae sedis</taxon>
        <taxon>Mucoromycota</taxon>
        <taxon>Mucoromycotina</taxon>
        <taxon>Mucoromycetes</taxon>
        <taxon>Mucorales</taxon>
        <taxon>Lichtheimiaceae</taxon>
        <taxon>Circinella</taxon>
    </lineage>
</organism>
<evidence type="ECO:0000256" key="6">
    <source>
        <dbReference type="PROSITE-ProRule" id="PRU00221"/>
    </source>
</evidence>
<dbReference type="InterPro" id="IPR036322">
    <property type="entry name" value="WD40_repeat_dom_sf"/>
</dbReference>
<keyword evidence="2 6" id="KW-0853">WD repeat</keyword>
<dbReference type="Pfam" id="PF12265">
    <property type="entry name" value="CAF1C_H4-bd"/>
    <property type="match status" value="1"/>
</dbReference>
<name>A0A8H7S911_9FUNG</name>
<dbReference type="InterPro" id="IPR020472">
    <property type="entry name" value="WD40_PAC1"/>
</dbReference>
<dbReference type="InterPro" id="IPR015943">
    <property type="entry name" value="WD40/YVTN_repeat-like_dom_sf"/>
</dbReference>
<dbReference type="EMBL" id="JAEPRB010000034">
    <property type="protein sequence ID" value="KAG2224989.1"/>
    <property type="molecule type" value="Genomic_DNA"/>
</dbReference>
<dbReference type="Pfam" id="PF00400">
    <property type="entry name" value="WD40"/>
    <property type="match status" value="4"/>
</dbReference>
<dbReference type="PROSITE" id="PS50294">
    <property type="entry name" value="WD_REPEATS_REGION"/>
    <property type="match status" value="2"/>
</dbReference>
<keyword evidence="4" id="KW-0156">Chromatin regulator</keyword>
<comment type="subcellular location">
    <subcellularLocation>
        <location evidence="1">Nucleus</location>
    </subcellularLocation>
</comment>
<gene>
    <name evidence="8" type="ORF">INT45_000110</name>
</gene>
<evidence type="ECO:0000256" key="2">
    <source>
        <dbReference type="ARBA" id="ARBA00022574"/>
    </source>
</evidence>
<dbReference type="GO" id="GO:0006325">
    <property type="term" value="P:chromatin organization"/>
    <property type="evidence" value="ECO:0007669"/>
    <property type="project" value="UniProtKB-KW"/>
</dbReference>
<dbReference type="PROSITE" id="PS50082">
    <property type="entry name" value="WD_REPEATS_2"/>
    <property type="match status" value="4"/>
</dbReference>
<protein>
    <recommendedName>
        <fullName evidence="7">Histone-binding protein RBBP4-like N-terminal domain-containing protein</fullName>
    </recommendedName>
</protein>
<dbReference type="PROSITE" id="PS00678">
    <property type="entry name" value="WD_REPEATS_1"/>
    <property type="match status" value="2"/>
</dbReference>
<feature type="repeat" description="WD" evidence="6">
    <location>
        <begin position="197"/>
        <end position="239"/>
    </location>
</feature>